<comment type="catalytic activity">
    <reaction evidence="11">
        <text>(2S)-2-methylbutanoyl-CoA + malonyl-[ACP] + H(+) = (4S)-4-methyl-3-oxohexanoyl-[ACP] + CO2 + CoA</text>
        <dbReference type="Rhea" id="RHEA:42276"/>
        <dbReference type="Rhea" id="RHEA-COMP:9623"/>
        <dbReference type="Rhea" id="RHEA-COMP:17148"/>
        <dbReference type="ChEBI" id="CHEBI:15378"/>
        <dbReference type="ChEBI" id="CHEBI:16526"/>
        <dbReference type="ChEBI" id="CHEBI:57287"/>
        <dbReference type="ChEBI" id="CHEBI:78449"/>
        <dbReference type="ChEBI" id="CHEBI:88166"/>
        <dbReference type="ChEBI" id="CHEBI:167462"/>
        <dbReference type="EC" id="2.3.1.300"/>
    </reaction>
    <physiologicalReaction direction="left-to-right" evidence="11">
        <dbReference type="Rhea" id="RHEA:42277"/>
    </physiologicalReaction>
</comment>
<dbReference type="AlphaFoldDB" id="A0A2G4F046"/>
<dbReference type="PANTHER" id="PTHR43091">
    <property type="entry name" value="3-OXOACYL-[ACYL-CARRIER-PROTEIN] SYNTHASE"/>
    <property type="match status" value="1"/>
</dbReference>
<evidence type="ECO:0000256" key="14">
    <source>
        <dbReference type="HAMAP-Rule" id="MF_01815"/>
    </source>
</evidence>
<feature type="domain" description="Beta-ketoacyl-[acyl-carrier-protein] synthase III C-terminal" evidence="15">
    <location>
        <begin position="244"/>
        <end position="331"/>
    </location>
</feature>
<dbReference type="HAMAP" id="MF_01815">
    <property type="entry name" value="FabH"/>
    <property type="match status" value="1"/>
</dbReference>
<comment type="similarity">
    <text evidence="2 14">Belongs to the thiolase-like superfamily. FabH family.</text>
</comment>
<comment type="domain">
    <text evidence="14">The last Arg residue of the ACP-binding site is essential for the weak association between ACP/AcpP and FabH.</text>
</comment>
<dbReference type="InterPro" id="IPR013747">
    <property type="entry name" value="ACP_syn_III_C"/>
</dbReference>
<feature type="domain" description="Beta-ketoacyl-[acyl-carrier-protein] synthase III N-terminal" evidence="16">
    <location>
        <begin position="111"/>
        <end position="188"/>
    </location>
</feature>
<evidence type="ECO:0000313" key="18">
    <source>
        <dbReference type="Proteomes" id="UP000226442"/>
    </source>
</evidence>
<keyword evidence="3 14" id="KW-0444">Lipid biosynthesis</keyword>
<proteinExistence type="inferred from homology"/>
<comment type="catalytic activity">
    <reaction evidence="10">
        <text>malonyl-[ACP] + acetyl-CoA + H(+) = 3-oxobutanoyl-[ACP] + CO2 + CoA</text>
        <dbReference type="Rhea" id="RHEA:12080"/>
        <dbReference type="Rhea" id="RHEA-COMP:9623"/>
        <dbReference type="Rhea" id="RHEA-COMP:9625"/>
        <dbReference type="ChEBI" id="CHEBI:15378"/>
        <dbReference type="ChEBI" id="CHEBI:16526"/>
        <dbReference type="ChEBI" id="CHEBI:57287"/>
        <dbReference type="ChEBI" id="CHEBI:57288"/>
        <dbReference type="ChEBI" id="CHEBI:78449"/>
        <dbReference type="ChEBI" id="CHEBI:78450"/>
        <dbReference type="EC" id="2.3.1.180"/>
    </reaction>
    <physiologicalReaction direction="left-to-right" evidence="10">
        <dbReference type="Rhea" id="RHEA:12081"/>
    </physiologicalReaction>
</comment>
<evidence type="ECO:0000256" key="3">
    <source>
        <dbReference type="ARBA" id="ARBA00022516"/>
    </source>
</evidence>
<dbReference type="GO" id="GO:0006633">
    <property type="term" value="P:fatty acid biosynthetic process"/>
    <property type="evidence" value="ECO:0007669"/>
    <property type="project" value="UniProtKB-UniRule"/>
</dbReference>
<dbReference type="NCBIfam" id="NF006829">
    <property type="entry name" value="PRK09352.1"/>
    <property type="match status" value="1"/>
</dbReference>
<dbReference type="CDD" id="cd00830">
    <property type="entry name" value="KAS_III"/>
    <property type="match status" value="1"/>
</dbReference>
<protein>
    <recommendedName>
        <fullName evidence="14">Beta-ketoacyl-[acyl-carrier-protein] synthase III</fullName>
        <shortName evidence="14">Beta-ketoacyl-ACP synthase III</shortName>
        <shortName evidence="14">KAS III</shortName>
        <ecNumber evidence="14">2.3.1.180</ecNumber>
    </recommendedName>
    <alternativeName>
        <fullName evidence="14">3-oxoacyl-[acyl-carrier-protein] synthase 3</fullName>
    </alternativeName>
    <alternativeName>
        <fullName evidence="14">3-oxoacyl-[acyl-carrier-protein] synthase III</fullName>
    </alternativeName>
</protein>
<dbReference type="InterPro" id="IPR016039">
    <property type="entry name" value="Thiolase-like"/>
</dbReference>
<keyword evidence="4 14" id="KW-0808">Transferase</keyword>
<comment type="function">
    <text evidence="14">Catalyzes the condensation reaction of fatty acid synthesis by the addition to an acyl acceptor of two carbons from malonyl-ACP. Catalyzes the first condensation reaction which initiates fatty acid synthesis and may therefore play a role in governing the total rate of fatty acid production. Possesses both acetoacetyl-ACP synthase and acetyl transacylase activities. Its substrate specificity determines the biosynthesis of branched-chain and/or straight-chain of fatty acids.</text>
</comment>
<dbReference type="PANTHER" id="PTHR43091:SF1">
    <property type="entry name" value="BETA-KETOACYL-[ACYL-CARRIER-PROTEIN] SYNTHASE III, CHLOROPLASTIC"/>
    <property type="match status" value="1"/>
</dbReference>
<keyword evidence="14" id="KW-0963">Cytoplasm</keyword>
<keyword evidence="5 14" id="KW-0276">Fatty acid metabolism</keyword>
<sequence length="333" mass="35494">MLQQSGFGIAITGSGSCTPQVSLDNNGLSQIVETSDEWIGTRTGIRSRKLANHAMSLCDLATEAAQNAIAMAEILPTDIDLIILATSSPDDLFGSAGQIQYRLGATRAVAFDLTAACSGFVFGLVTASQFIRTGVYQNVLLIGADILSRWVNWSDRGTCILFGDGAGAVVLQASETDRFLGFEIRSDGTQNSSLNLAYQGESKELIDGVSIGQGGFQPITMNGQEIYRFAVRKVPEVIEKAMFRANISAEKIDWLLLHQANQRILDAVSQRLNIPPEKVISNLANYGNTSAASIPLALDEAVRQGKVKLGDTIAAAGFGAGLSWGAVIFQWGS</sequence>
<evidence type="ECO:0000256" key="1">
    <source>
        <dbReference type="ARBA" id="ARBA00005194"/>
    </source>
</evidence>
<evidence type="ECO:0000259" key="15">
    <source>
        <dbReference type="Pfam" id="PF08541"/>
    </source>
</evidence>
<evidence type="ECO:0000256" key="7">
    <source>
        <dbReference type="ARBA" id="ARBA00023160"/>
    </source>
</evidence>
<evidence type="ECO:0000313" key="17">
    <source>
        <dbReference type="EMBL" id="PHX55129.1"/>
    </source>
</evidence>
<evidence type="ECO:0000256" key="2">
    <source>
        <dbReference type="ARBA" id="ARBA00008642"/>
    </source>
</evidence>
<dbReference type="FunFam" id="3.40.47.10:FF:000004">
    <property type="entry name" value="3-oxoacyl-[acyl-carrier-protein] synthase 3"/>
    <property type="match status" value="1"/>
</dbReference>
<evidence type="ECO:0000256" key="10">
    <source>
        <dbReference type="ARBA" id="ARBA00051096"/>
    </source>
</evidence>
<evidence type="ECO:0000256" key="5">
    <source>
        <dbReference type="ARBA" id="ARBA00022832"/>
    </source>
</evidence>
<keyword evidence="6 14" id="KW-0443">Lipid metabolism</keyword>
<dbReference type="InterPro" id="IPR004655">
    <property type="entry name" value="FabH"/>
</dbReference>
<keyword evidence="7 14" id="KW-0275">Fatty acid biosynthesis</keyword>
<comment type="catalytic activity">
    <reaction evidence="12">
        <text>2-methylpropanoyl-CoA + malonyl-[ACP] + H(+) = 4-methyl-3-oxopentanoyl-[ACP] + CO2 + CoA</text>
        <dbReference type="Rhea" id="RHEA:42268"/>
        <dbReference type="Rhea" id="RHEA-COMP:9623"/>
        <dbReference type="Rhea" id="RHEA-COMP:9940"/>
        <dbReference type="ChEBI" id="CHEBI:15378"/>
        <dbReference type="ChEBI" id="CHEBI:16526"/>
        <dbReference type="ChEBI" id="CHEBI:57287"/>
        <dbReference type="ChEBI" id="CHEBI:57338"/>
        <dbReference type="ChEBI" id="CHEBI:78449"/>
        <dbReference type="ChEBI" id="CHEBI:78820"/>
        <dbReference type="EC" id="2.3.1.300"/>
    </reaction>
    <physiologicalReaction direction="left-to-right" evidence="12">
        <dbReference type="Rhea" id="RHEA:42269"/>
    </physiologicalReaction>
</comment>
<dbReference type="GO" id="GO:0004315">
    <property type="term" value="F:3-oxoacyl-[acyl-carrier-protein] synthase activity"/>
    <property type="evidence" value="ECO:0007669"/>
    <property type="project" value="InterPro"/>
</dbReference>
<dbReference type="OrthoDB" id="9815506at2"/>
<dbReference type="SUPFAM" id="SSF53901">
    <property type="entry name" value="Thiolase-like"/>
    <property type="match status" value="1"/>
</dbReference>
<comment type="subunit">
    <text evidence="14">Homodimer.</text>
</comment>
<dbReference type="Gene3D" id="3.40.47.10">
    <property type="match status" value="1"/>
</dbReference>
<evidence type="ECO:0000256" key="13">
    <source>
        <dbReference type="ARBA" id="ARBA00052985"/>
    </source>
</evidence>
<dbReference type="InterPro" id="IPR013751">
    <property type="entry name" value="ACP_syn_III_N"/>
</dbReference>
<name>A0A2G4F046_9CYAN</name>
<feature type="active site" evidence="14">
    <location>
        <position position="288"/>
    </location>
</feature>
<dbReference type="GO" id="GO:0005737">
    <property type="term" value="C:cytoplasm"/>
    <property type="evidence" value="ECO:0007669"/>
    <property type="project" value="UniProtKB-SubCell"/>
</dbReference>
<dbReference type="EMBL" id="NXIB02000063">
    <property type="protein sequence ID" value="PHX55129.1"/>
    <property type="molecule type" value="Genomic_DNA"/>
</dbReference>
<dbReference type="GO" id="GO:0033818">
    <property type="term" value="F:beta-ketoacyl-acyl-carrier-protein synthase III activity"/>
    <property type="evidence" value="ECO:0007669"/>
    <property type="project" value="UniProtKB-UniRule"/>
</dbReference>
<comment type="subcellular location">
    <subcellularLocation>
        <location evidence="14">Cytoplasm</location>
    </subcellularLocation>
</comment>
<evidence type="ECO:0000256" key="4">
    <source>
        <dbReference type="ARBA" id="ARBA00022679"/>
    </source>
</evidence>
<reference evidence="17" key="1">
    <citation type="submission" date="2017-10" db="EMBL/GenBank/DDBJ databases">
        <title>Draft genome sequence of the planktic cyanobacteria Tychonema bourrellyi isolated from alpine lentic freshwater.</title>
        <authorList>
            <person name="Tett A."/>
            <person name="Armanini F."/>
            <person name="Asnicar F."/>
            <person name="Boscaini A."/>
            <person name="Pasolli E."/>
            <person name="Zolfo M."/>
            <person name="Donati C."/>
            <person name="Salmaso N."/>
            <person name="Segata N."/>
        </authorList>
    </citation>
    <scope>NUCLEOTIDE SEQUENCE</scope>
    <source>
        <strain evidence="17">FEM_GT703</strain>
    </source>
</reference>
<organism evidence="17 18">
    <name type="scientific">Tychonema bourrellyi FEM_GT703</name>
    <dbReference type="NCBI Taxonomy" id="2040638"/>
    <lineage>
        <taxon>Bacteria</taxon>
        <taxon>Bacillati</taxon>
        <taxon>Cyanobacteriota</taxon>
        <taxon>Cyanophyceae</taxon>
        <taxon>Oscillatoriophycideae</taxon>
        <taxon>Oscillatoriales</taxon>
        <taxon>Microcoleaceae</taxon>
        <taxon>Tychonema</taxon>
    </lineage>
</organism>
<dbReference type="Proteomes" id="UP000226442">
    <property type="component" value="Unassembled WGS sequence"/>
</dbReference>
<keyword evidence="8 14" id="KW-0511">Multifunctional enzyme</keyword>
<comment type="caution">
    <text evidence="17">The sequence shown here is derived from an EMBL/GenBank/DDBJ whole genome shotgun (WGS) entry which is preliminary data.</text>
</comment>
<evidence type="ECO:0000256" key="12">
    <source>
        <dbReference type="ARBA" id="ARBA00052467"/>
    </source>
</evidence>
<dbReference type="UniPathway" id="UPA00094"/>
<evidence type="ECO:0000256" key="6">
    <source>
        <dbReference type="ARBA" id="ARBA00023098"/>
    </source>
</evidence>
<comment type="pathway">
    <text evidence="1 14">Lipid metabolism; fatty acid biosynthesis.</text>
</comment>
<feature type="active site" evidence="14">
    <location>
        <position position="258"/>
    </location>
</feature>
<dbReference type="Pfam" id="PF08541">
    <property type="entry name" value="ACP_syn_III_C"/>
    <property type="match status" value="1"/>
</dbReference>
<feature type="region of interest" description="ACP-binding" evidence="14">
    <location>
        <begin position="259"/>
        <end position="263"/>
    </location>
</feature>
<evidence type="ECO:0000259" key="16">
    <source>
        <dbReference type="Pfam" id="PF08545"/>
    </source>
</evidence>
<dbReference type="NCBIfam" id="TIGR00747">
    <property type="entry name" value="fabH"/>
    <property type="match status" value="1"/>
</dbReference>
<evidence type="ECO:0000256" key="9">
    <source>
        <dbReference type="ARBA" id="ARBA00023315"/>
    </source>
</evidence>
<evidence type="ECO:0000256" key="8">
    <source>
        <dbReference type="ARBA" id="ARBA00023268"/>
    </source>
</evidence>
<keyword evidence="9 14" id="KW-0012">Acyltransferase</keyword>
<dbReference type="RefSeq" id="WP_096829995.1">
    <property type="nucleotide sequence ID" value="NZ_NXIB02000063.1"/>
</dbReference>
<dbReference type="Pfam" id="PF08545">
    <property type="entry name" value="ACP_syn_III"/>
    <property type="match status" value="1"/>
</dbReference>
<evidence type="ECO:0000256" key="11">
    <source>
        <dbReference type="ARBA" id="ARBA00052407"/>
    </source>
</evidence>
<comment type="catalytic activity">
    <reaction evidence="13">
        <text>3-methylbutanoyl-CoA + malonyl-[ACP] + H(+) = 5-methyl-3-oxohexanoyl-[ACP] + CO2 + CoA</text>
        <dbReference type="Rhea" id="RHEA:42272"/>
        <dbReference type="Rhea" id="RHEA-COMP:9623"/>
        <dbReference type="Rhea" id="RHEA-COMP:9941"/>
        <dbReference type="ChEBI" id="CHEBI:15378"/>
        <dbReference type="ChEBI" id="CHEBI:16526"/>
        <dbReference type="ChEBI" id="CHEBI:57287"/>
        <dbReference type="ChEBI" id="CHEBI:57345"/>
        <dbReference type="ChEBI" id="CHEBI:78449"/>
        <dbReference type="ChEBI" id="CHEBI:78822"/>
        <dbReference type="EC" id="2.3.1.300"/>
    </reaction>
    <physiologicalReaction direction="left-to-right" evidence="13">
        <dbReference type="Rhea" id="RHEA:42273"/>
    </physiologicalReaction>
</comment>
<gene>
    <name evidence="14" type="primary">fabH</name>
    <name evidence="17" type="ORF">CP500_012140</name>
</gene>
<accession>A0A2G4F046</accession>
<keyword evidence="18" id="KW-1185">Reference proteome</keyword>
<feature type="active site" evidence="14">
    <location>
        <position position="117"/>
    </location>
</feature>
<dbReference type="EC" id="2.3.1.180" evidence="14"/>